<accession>A0A8K0KSB4</accession>
<comment type="caution">
    <text evidence="1">The sequence shown here is derived from an EMBL/GenBank/DDBJ whole genome shotgun (WGS) entry which is preliminary data.</text>
</comment>
<sequence>MHRFSIRDASLPFYELNQKWYTLWSINRCFSSRVVEYEEILQLPDKILPFVQKIFLHLPPKLKPLRKFPSQLFKSQQDVM</sequence>
<keyword evidence="2" id="KW-1185">Reference proteome</keyword>
<organism evidence="1 2">
    <name type="scientific">Ladona fulva</name>
    <name type="common">Scarce chaser dragonfly</name>
    <name type="synonym">Libellula fulva</name>
    <dbReference type="NCBI Taxonomy" id="123851"/>
    <lineage>
        <taxon>Eukaryota</taxon>
        <taxon>Metazoa</taxon>
        <taxon>Ecdysozoa</taxon>
        <taxon>Arthropoda</taxon>
        <taxon>Hexapoda</taxon>
        <taxon>Insecta</taxon>
        <taxon>Pterygota</taxon>
        <taxon>Palaeoptera</taxon>
        <taxon>Odonata</taxon>
        <taxon>Epiprocta</taxon>
        <taxon>Anisoptera</taxon>
        <taxon>Libelluloidea</taxon>
        <taxon>Libellulidae</taxon>
        <taxon>Ladona</taxon>
    </lineage>
</organism>
<dbReference type="AlphaFoldDB" id="A0A8K0KSB4"/>
<reference evidence="1" key="1">
    <citation type="submission" date="2013-04" db="EMBL/GenBank/DDBJ databases">
        <authorList>
            <person name="Qu J."/>
            <person name="Murali S.C."/>
            <person name="Bandaranaike D."/>
            <person name="Bellair M."/>
            <person name="Blankenburg K."/>
            <person name="Chao H."/>
            <person name="Dinh H."/>
            <person name="Doddapaneni H."/>
            <person name="Downs B."/>
            <person name="Dugan-Rocha S."/>
            <person name="Elkadiri S."/>
            <person name="Gnanaolivu R.D."/>
            <person name="Hernandez B."/>
            <person name="Javaid M."/>
            <person name="Jayaseelan J.C."/>
            <person name="Lee S."/>
            <person name="Li M."/>
            <person name="Ming W."/>
            <person name="Munidasa M."/>
            <person name="Muniz J."/>
            <person name="Nguyen L."/>
            <person name="Ongeri F."/>
            <person name="Osuji N."/>
            <person name="Pu L.-L."/>
            <person name="Puazo M."/>
            <person name="Qu C."/>
            <person name="Quiroz J."/>
            <person name="Raj R."/>
            <person name="Weissenberger G."/>
            <person name="Xin Y."/>
            <person name="Zou X."/>
            <person name="Han Y."/>
            <person name="Richards S."/>
            <person name="Worley K."/>
            <person name="Muzny D."/>
            <person name="Gibbs R."/>
        </authorList>
    </citation>
    <scope>NUCLEOTIDE SEQUENCE</scope>
    <source>
        <strain evidence="1">Sampled in the wild</strain>
    </source>
</reference>
<dbReference type="EMBL" id="KZ309708">
    <property type="protein sequence ID" value="KAG8239564.1"/>
    <property type="molecule type" value="Genomic_DNA"/>
</dbReference>
<dbReference type="Proteomes" id="UP000792457">
    <property type="component" value="Unassembled WGS sequence"/>
</dbReference>
<gene>
    <name evidence="1" type="ORF">J437_LFUL019297</name>
</gene>
<evidence type="ECO:0000313" key="1">
    <source>
        <dbReference type="EMBL" id="KAG8239564.1"/>
    </source>
</evidence>
<evidence type="ECO:0000313" key="2">
    <source>
        <dbReference type="Proteomes" id="UP000792457"/>
    </source>
</evidence>
<reference evidence="1" key="2">
    <citation type="submission" date="2017-10" db="EMBL/GenBank/DDBJ databases">
        <title>Ladona fulva Genome sequencing and assembly.</title>
        <authorList>
            <person name="Murali S."/>
            <person name="Richards S."/>
            <person name="Bandaranaike D."/>
            <person name="Bellair M."/>
            <person name="Blankenburg K."/>
            <person name="Chao H."/>
            <person name="Dinh H."/>
            <person name="Doddapaneni H."/>
            <person name="Dugan-Rocha S."/>
            <person name="Elkadiri S."/>
            <person name="Gnanaolivu R."/>
            <person name="Hernandez B."/>
            <person name="Skinner E."/>
            <person name="Javaid M."/>
            <person name="Lee S."/>
            <person name="Li M."/>
            <person name="Ming W."/>
            <person name="Munidasa M."/>
            <person name="Muniz J."/>
            <person name="Nguyen L."/>
            <person name="Hughes D."/>
            <person name="Osuji N."/>
            <person name="Pu L.-L."/>
            <person name="Puazo M."/>
            <person name="Qu C."/>
            <person name="Quiroz J."/>
            <person name="Raj R."/>
            <person name="Weissenberger G."/>
            <person name="Xin Y."/>
            <person name="Zou X."/>
            <person name="Han Y."/>
            <person name="Worley K."/>
            <person name="Muzny D."/>
            <person name="Gibbs R."/>
        </authorList>
    </citation>
    <scope>NUCLEOTIDE SEQUENCE</scope>
    <source>
        <strain evidence="1">Sampled in the wild</strain>
    </source>
</reference>
<name>A0A8K0KSB4_LADFU</name>
<protein>
    <submittedName>
        <fullName evidence="1">Uncharacterized protein</fullName>
    </submittedName>
</protein>
<proteinExistence type="predicted"/>